<evidence type="ECO:0000313" key="2">
    <source>
        <dbReference type="Proteomes" id="UP000076967"/>
    </source>
</evidence>
<protein>
    <submittedName>
        <fullName evidence="1">Uncharacterized protein</fullName>
    </submittedName>
</protein>
<dbReference type="Gene3D" id="3.30.500.20">
    <property type="entry name" value="BH3703-like domains"/>
    <property type="match status" value="1"/>
</dbReference>
<dbReference type="AlphaFoldDB" id="A0A168E9W7"/>
<dbReference type="SUPFAM" id="SSF160424">
    <property type="entry name" value="BH3703-like"/>
    <property type="match status" value="1"/>
</dbReference>
<dbReference type="InterPro" id="IPR036170">
    <property type="entry name" value="YezG-like_sf"/>
</dbReference>
<organism evidence="1 2">
    <name type="scientific">Paenibacillus glacialis</name>
    <dbReference type="NCBI Taxonomy" id="494026"/>
    <lineage>
        <taxon>Bacteria</taxon>
        <taxon>Bacillati</taxon>
        <taxon>Bacillota</taxon>
        <taxon>Bacilli</taxon>
        <taxon>Bacillales</taxon>
        <taxon>Paenibacillaceae</taxon>
        <taxon>Paenibacillus</taxon>
    </lineage>
</organism>
<keyword evidence="2" id="KW-1185">Reference proteome</keyword>
<proteinExistence type="predicted"/>
<evidence type="ECO:0000313" key="1">
    <source>
        <dbReference type="EMBL" id="OAB35018.1"/>
    </source>
</evidence>
<dbReference type="InterPro" id="IPR006728">
    <property type="entry name" value="YezG-like"/>
</dbReference>
<sequence length="101" mass="12303">MFEVDKDHVDQLRYKLSDFFEELWKESVQNNQDVWTSLTFILDSTGDFKIDFDYEDLSEVDDFERQVIWRYKYLGLEPSVEKKRARGIFEKYLENQEQNDG</sequence>
<name>A0A168E9W7_9BACL</name>
<gene>
    <name evidence="1" type="ORF">PGLA_22605</name>
</gene>
<reference evidence="1 2" key="1">
    <citation type="submission" date="2016-03" db="EMBL/GenBank/DDBJ databases">
        <title>Draft genome sequence of Paenibacillus glacialis DSM 22343.</title>
        <authorList>
            <person name="Shin S.-K."/>
            <person name="Yi H."/>
        </authorList>
    </citation>
    <scope>NUCLEOTIDE SEQUENCE [LARGE SCALE GENOMIC DNA]</scope>
    <source>
        <strain evidence="1 2">DSM 22343</strain>
    </source>
</reference>
<dbReference type="Pfam" id="PF04634">
    <property type="entry name" value="YezG-like"/>
    <property type="match status" value="1"/>
</dbReference>
<comment type="caution">
    <text evidence="1">The sequence shown here is derived from an EMBL/GenBank/DDBJ whole genome shotgun (WGS) entry which is preliminary data.</text>
</comment>
<dbReference type="Proteomes" id="UP000076967">
    <property type="component" value="Unassembled WGS sequence"/>
</dbReference>
<dbReference type="EMBL" id="LVJH01000064">
    <property type="protein sequence ID" value="OAB35018.1"/>
    <property type="molecule type" value="Genomic_DNA"/>
</dbReference>
<accession>A0A168E9W7</accession>